<feature type="compositionally biased region" description="Polar residues" evidence="1">
    <location>
        <begin position="152"/>
        <end position="170"/>
    </location>
</feature>
<dbReference type="RefSeq" id="XP_060437310.1">
    <property type="nucleotide sequence ID" value="XM_060571526.1"/>
</dbReference>
<keyword evidence="3" id="KW-1185">Reference proteome</keyword>
<evidence type="ECO:0000313" key="3">
    <source>
        <dbReference type="Proteomes" id="UP001224890"/>
    </source>
</evidence>
<gene>
    <name evidence="2" type="ORF">BDP55DRAFT_625761</name>
</gene>
<comment type="caution">
    <text evidence="2">The sequence shown here is derived from an EMBL/GenBank/DDBJ whole genome shotgun (WGS) entry which is preliminary data.</text>
</comment>
<evidence type="ECO:0000313" key="2">
    <source>
        <dbReference type="EMBL" id="KAK1701555.1"/>
    </source>
</evidence>
<name>A0AAJ0B0E8_9PEZI</name>
<dbReference type="GeneID" id="85456052"/>
<proteinExistence type="predicted"/>
<protein>
    <submittedName>
        <fullName evidence="2">Uncharacterized protein</fullName>
    </submittedName>
</protein>
<reference evidence="2" key="1">
    <citation type="submission" date="2021-06" db="EMBL/GenBank/DDBJ databases">
        <title>Comparative genomics, transcriptomics and evolutionary studies reveal genomic signatures of adaptation to plant cell wall in hemibiotrophic fungi.</title>
        <authorList>
            <consortium name="DOE Joint Genome Institute"/>
            <person name="Baroncelli R."/>
            <person name="Diaz J.F."/>
            <person name="Benocci T."/>
            <person name="Peng M."/>
            <person name="Battaglia E."/>
            <person name="Haridas S."/>
            <person name="Andreopoulos W."/>
            <person name="Labutti K."/>
            <person name="Pangilinan J."/>
            <person name="Floch G.L."/>
            <person name="Makela M.R."/>
            <person name="Henrissat B."/>
            <person name="Grigoriev I.V."/>
            <person name="Crouch J.A."/>
            <person name="De Vries R.P."/>
            <person name="Sukno S.A."/>
            <person name="Thon M.R."/>
        </authorList>
    </citation>
    <scope>NUCLEOTIDE SEQUENCE</scope>
    <source>
        <strain evidence="2">CBS 193.32</strain>
    </source>
</reference>
<dbReference type="Proteomes" id="UP001224890">
    <property type="component" value="Unassembled WGS sequence"/>
</dbReference>
<accession>A0AAJ0B0E8</accession>
<feature type="region of interest" description="Disordered" evidence="1">
    <location>
        <begin position="147"/>
        <end position="187"/>
    </location>
</feature>
<dbReference type="EMBL" id="JAHMHR010000001">
    <property type="protein sequence ID" value="KAK1701555.1"/>
    <property type="molecule type" value="Genomic_DNA"/>
</dbReference>
<dbReference type="AlphaFoldDB" id="A0AAJ0B0E8"/>
<evidence type="ECO:0000256" key="1">
    <source>
        <dbReference type="SAM" id="MobiDB-lite"/>
    </source>
</evidence>
<organism evidence="2 3">
    <name type="scientific">Colletotrichum godetiae</name>
    <dbReference type="NCBI Taxonomy" id="1209918"/>
    <lineage>
        <taxon>Eukaryota</taxon>
        <taxon>Fungi</taxon>
        <taxon>Dikarya</taxon>
        <taxon>Ascomycota</taxon>
        <taxon>Pezizomycotina</taxon>
        <taxon>Sordariomycetes</taxon>
        <taxon>Hypocreomycetidae</taxon>
        <taxon>Glomerellales</taxon>
        <taxon>Glomerellaceae</taxon>
        <taxon>Colletotrichum</taxon>
        <taxon>Colletotrichum acutatum species complex</taxon>
    </lineage>
</organism>
<sequence>MVQTLDITRPRPRLALMGHWGLLKGEARPTTFALLDRFFDWQGKSDGAYREPVEESSSLLTQGVRTFRVGKVWSGQTAITLTVDIARLGDGYMSLDLIRTFPYLQRRPVMPACLHCACAVAVQSMSSHRKPPGQSLHRVKTAEVHNAKRCQVPTTGKAPSTGHSLSSQHSLAKEHGGGGLGTNGAEHQGPAAEWAILKCLLFSDGTNAPVPALEVEEQRSNSPNRPITKLAIVVRGRFMLLLLWERYENPPQTPSSSTLSRALLDANPITGSFTDHSLLTRVSGHSTNPYSGSIRRAALFDRLEPPAMAFRRDWLSSCKARRVLYGALA</sequence>